<dbReference type="Pfam" id="PF14559">
    <property type="entry name" value="TPR_19"/>
    <property type="match status" value="2"/>
</dbReference>
<evidence type="ECO:0000256" key="3">
    <source>
        <dbReference type="PROSITE-ProRule" id="PRU00339"/>
    </source>
</evidence>
<dbReference type="PANTHER" id="PTHR45586:SF1">
    <property type="entry name" value="LIPOPOLYSACCHARIDE ASSEMBLY PROTEIN B"/>
    <property type="match status" value="1"/>
</dbReference>
<keyword evidence="1" id="KW-0677">Repeat</keyword>
<keyword evidence="5" id="KW-1133">Transmembrane helix</keyword>
<feature type="compositionally biased region" description="Acidic residues" evidence="4">
    <location>
        <begin position="296"/>
        <end position="306"/>
    </location>
</feature>
<keyword evidence="5" id="KW-0472">Membrane</keyword>
<evidence type="ECO:0000256" key="5">
    <source>
        <dbReference type="SAM" id="Phobius"/>
    </source>
</evidence>
<feature type="repeat" description="TPR" evidence="3">
    <location>
        <begin position="192"/>
        <end position="225"/>
    </location>
</feature>
<dbReference type="SMART" id="SM00028">
    <property type="entry name" value="TPR"/>
    <property type="match status" value="4"/>
</dbReference>
<accession>U7QCP7</accession>
<dbReference type="OrthoDB" id="581415at2"/>
<comment type="caution">
    <text evidence="6">The sequence shown here is derived from an EMBL/GenBank/DDBJ whole genome shotgun (WGS) entry which is preliminary data.</text>
</comment>
<feature type="region of interest" description="Disordered" evidence="4">
    <location>
        <begin position="253"/>
        <end position="306"/>
    </location>
</feature>
<evidence type="ECO:0000256" key="2">
    <source>
        <dbReference type="ARBA" id="ARBA00022803"/>
    </source>
</evidence>
<evidence type="ECO:0000256" key="1">
    <source>
        <dbReference type="ARBA" id="ARBA00022737"/>
    </source>
</evidence>
<dbReference type="EMBL" id="AUZM01000095">
    <property type="protein sequence ID" value="ERT04486.1"/>
    <property type="molecule type" value="Genomic_DNA"/>
</dbReference>
<keyword evidence="7" id="KW-1185">Reference proteome</keyword>
<sequence length="306" mass="33210">MVDKRRGFIGVILVLSLIAFVGFSMGPIIGSLIGANRSNTQTTPTPAQTAQAKQADLEAQARGYELVLQREPDNETALRGFLQAKLELISMGQGDVTDVVEPLQKLSQMNPETNEYSILLAQSQQYTGDLEGAAQTYRQILTQQPGQIQALQGLVNLLLTQKRPEAAIGLLQDTIKAAPQANQAQPGTIDETSVQLILGQVYAEQKRYDEAIAIYDEAMRNNQEDFRPVLAKAIVLKDQGNLEEAEPLFGKASDLAPAPYKDQIQQAAGVVSPPPGEDTSETPSDTLNETQPEAVENTEEVPEPTN</sequence>
<dbReference type="Proteomes" id="UP000017127">
    <property type="component" value="Unassembled WGS sequence"/>
</dbReference>
<organism evidence="6 7">
    <name type="scientific">Lyngbya aestuarii BL J</name>
    <dbReference type="NCBI Taxonomy" id="1348334"/>
    <lineage>
        <taxon>Bacteria</taxon>
        <taxon>Bacillati</taxon>
        <taxon>Cyanobacteriota</taxon>
        <taxon>Cyanophyceae</taxon>
        <taxon>Oscillatoriophycideae</taxon>
        <taxon>Oscillatoriales</taxon>
        <taxon>Microcoleaceae</taxon>
        <taxon>Lyngbya</taxon>
    </lineage>
</organism>
<evidence type="ECO:0000256" key="4">
    <source>
        <dbReference type="SAM" id="MobiDB-lite"/>
    </source>
</evidence>
<dbReference type="AlphaFoldDB" id="U7QCP7"/>
<evidence type="ECO:0000313" key="7">
    <source>
        <dbReference type="Proteomes" id="UP000017127"/>
    </source>
</evidence>
<evidence type="ECO:0000313" key="6">
    <source>
        <dbReference type="EMBL" id="ERT04486.1"/>
    </source>
</evidence>
<dbReference type="PATRIC" id="fig|1348334.3.peg.5368"/>
<proteinExistence type="predicted"/>
<keyword evidence="5" id="KW-0812">Transmembrane</keyword>
<reference evidence="6 7" key="1">
    <citation type="journal article" date="2013" name="Front. Microbiol.">
        <title>Comparative genomic analyses of the cyanobacterium, Lyngbya aestuarii BL J, a powerful hydrogen producer.</title>
        <authorList>
            <person name="Kothari A."/>
            <person name="Vaughn M."/>
            <person name="Garcia-Pichel F."/>
        </authorList>
    </citation>
    <scope>NUCLEOTIDE SEQUENCE [LARGE SCALE GENOMIC DNA]</scope>
    <source>
        <strain evidence="6 7">BL J</strain>
    </source>
</reference>
<keyword evidence="2 3" id="KW-0802">TPR repeat</keyword>
<feature type="transmembrane region" description="Helical" evidence="5">
    <location>
        <begin position="7"/>
        <end position="33"/>
    </location>
</feature>
<dbReference type="RefSeq" id="WP_023069266.1">
    <property type="nucleotide sequence ID" value="NZ_AUZM01000095.1"/>
</dbReference>
<dbReference type="InterPro" id="IPR011990">
    <property type="entry name" value="TPR-like_helical_dom_sf"/>
</dbReference>
<protein>
    <submittedName>
        <fullName evidence="6">TPR repeat family protein</fullName>
    </submittedName>
</protein>
<dbReference type="InterPro" id="IPR019734">
    <property type="entry name" value="TPR_rpt"/>
</dbReference>
<dbReference type="SUPFAM" id="SSF48452">
    <property type="entry name" value="TPR-like"/>
    <property type="match status" value="1"/>
</dbReference>
<feature type="compositionally biased region" description="Polar residues" evidence="4">
    <location>
        <begin position="281"/>
        <end position="291"/>
    </location>
</feature>
<dbReference type="PANTHER" id="PTHR45586">
    <property type="entry name" value="TPR REPEAT-CONTAINING PROTEIN PA4667"/>
    <property type="match status" value="1"/>
</dbReference>
<dbReference type="Gene3D" id="1.25.40.10">
    <property type="entry name" value="Tetratricopeptide repeat domain"/>
    <property type="match status" value="2"/>
</dbReference>
<dbReference type="PROSITE" id="PS50005">
    <property type="entry name" value="TPR"/>
    <property type="match status" value="1"/>
</dbReference>
<dbReference type="InterPro" id="IPR051012">
    <property type="entry name" value="CellSynth/LPSAsmb/PSIAsmb"/>
</dbReference>
<name>U7QCP7_9CYAN</name>
<gene>
    <name evidence="6" type="ORF">M595_5585</name>
</gene>